<dbReference type="EMBL" id="ANNX02000026">
    <property type="protein sequence ID" value="KYC40855.1"/>
    <property type="molecule type" value="Genomic_DNA"/>
</dbReference>
<accession>A0A139X869</accession>
<dbReference type="AlphaFoldDB" id="A0A139X869"/>
<evidence type="ECO:0000313" key="2">
    <source>
        <dbReference type="Proteomes" id="UP000076925"/>
    </source>
</evidence>
<gene>
    <name evidence="1" type="ORF">WA1_24860</name>
</gene>
<name>A0A139X869_9CYAN</name>
<keyword evidence="2" id="KW-1185">Reference proteome</keyword>
<organism evidence="1 2">
    <name type="scientific">Scytonema hofmannii PCC 7110</name>
    <dbReference type="NCBI Taxonomy" id="128403"/>
    <lineage>
        <taxon>Bacteria</taxon>
        <taxon>Bacillati</taxon>
        <taxon>Cyanobacteriota</taxon>
        <taxon>Cyanophyceae</taxon>
        <taxon>Nostocales</taxon>
        <taxon>Scytonemataceae</taxon>
        <taxon>Scytonema</taxon>
    </lineage>
</organism>
<reference evidence="1 2" key="1">
    <citation type="journal article" date="2013" name="Genome Biol. Evol.">
        <title>Genomes of Stigonematalean cyanobacteria (subsection V) and the evolution of oxygenic photosynthesis from prokaryotes to plastids.</title>
        <authorList>
            <person name="Dagan T."/>
            <person name="Roettger M."/>
            <person name="Stucken K."/>
            <person name="Landan G."/>
            <person name="Koch R."/>
            <person name="Major P."/>
            <person name="Gould S.B."/>
            <person name="Goremykin V.V."/>
            <person name="Rippka R."/>
            <person name="Tandeau de Marsac N."/>
            <person name="Gugger M."/>
            <person name="Lockhart P.J."/>
            <person name="Allen J.F."/>
            <person name="Brune I."/>
            <person name="Maus I."/>
            <person name="Puhler A."/>
            <person name="Martin W.F."/>
        </authorList>
    </citation>
    <scope>NUCLEOTIDE SEQUENCE [LARGE SCALE GENOMIC DNA]</scope>
    <source>
        <strain evidence="1 2">PCC 7110</strain>
    </source>
</reference>
<evidence type="ECO:0000313" key="1">
    <source>
        <dbReference type="EMBL" id="KYC40855.1"/>
    </source>
</evidence>
<comment type="caution">
    <text evidence="1">The sequence shown here is derived from an EMBL/GenBank/DDBJ whole genome shotgun (WGS) entry which is preliminary data.</text>
</comment>
<dbReference type="Proteomes" id="UP000076925">
    <property type="component" value="Unassembled WGS sequence"/>
</dbReference>
<protein>
    <submittedName>
        <fullName evidence="1">Uncharacterized protein</fullName>
    </submittedName>
</protein>
<proteinExistence type="predicted"/>
<sequence length="96" mass="10725">MGVRLTSPPAQASARFRDREIWLYPAYRRWLEIQPGIAIDLEGNPIIVDPSTDRQLYSATQGIADITRSEANSCIEGETSEVVASSLAWKKLTLDF</sequence>